<proteinExistence type="predicted"/>
<feature type="chain" id="PRO_5032959499" description="Beta-lactamase class A catalytic domain-containing protein" evidence="1">
    <location>
        <begin position="24"/>
        <end position="416"/>
    </location>
</feature>
<protein>
    <recommendedName>
        <fullName evidence="2">Beta-lactamase class A catalytic domain-containing protein</fullName>
    </recommendedName>
</protein>
<dbReference type="RefSeq" id="WP_184174274.1">
    <property type="nucleotide sequence ID" value="NZ_JACHGF010000003.1"/>
</dbReference>
<reference evidence="3 4" key="1">
    <citation type="submission" date="2020-08" db="EMBL/GenBank/DDBJ databases">
        <title>Genomic Encyclopedia of Type Strains, Phase IV (KMG-IV): sequencing the most valuable type-strain genomes for metagenomic binning, comparative biology and taxonomic classification.</title>
        <authorList>
            <person name="Goeker M."/>
        </authorList>
    </citation>
    <scope>NUCLEOTIDE SEQUENCE [LARGE SCALE GENOMIC DNA]</scope>
    <source>
        <strain evidence="3 4">DSM 105074</strain>
    </source>
</reference>
<dbReference type="GO" id="GO:0008800">
    <property type="term" value="F:beta-lactamase activity"/>
    <property type="evidence" value="ECO:0007669"/>
    <property type="project" value="InterPro"/>
</dbReference>
<gene>
    <name evidence="3" type="ORF">HNQ92_002468</name>
</gene>
<dbReference type="Gene3D" id="3.40.710.10">
    <property type="entry name" value="DD-peptidase/beta-lactamase superfamily"/>
    <property type="match status" value="1"/>
</dbReference>
<dbReference type="InterPro" id="IPR045155">
    <property type="entry name" value="Beta-lactam_cat"/>
</dbReference>
<organism evidence="3 4">
    <name type="scientific">Rhabdobacter roseus</name>
    <dbReference type="NCBI Taxonomy" id="1655419"/>
    <lineage>
        <taxon>Bacteria</taxon>
        <taxon>Pseudomonadati</taxon>
        <taxon>Bacteroidota</taxon>
        <taxon>Cytophagia</taxon>
        <taxon>Cytophagales</taxon>
        <taxon>Cytophagaceae</taxon>
        <taxon>Rhabdobacter</taxon>
    </lineage>
</organism>
<feature type="signal peptide" evidence="1">
    <location>
        <begin position="1"/>
        <end position="23"/>
    </location>
</feature>
<evidence type="ECO:0000313" key="4">
    <source>
        <dbReference type="Proteomes" id="UP000557307"/>
    </source>
</evidence>
<name>A0A840TN16_9BACT</name>
<sequence length="416" mass="48812">MKIILQLSYLLAFLCMLPFSRLAAQPATDAFLEKLLQHNPDRFGALLKNPTQYDIQILYTKIDRNRKNEPRFTTYRYRVDANRYFYPASTIKLPAVLLALEKLNKLGIDKYTPMLTDAARPEQTAVRMDTTSPDGLPSVAHYAKKILLASDNDAFNRLYEFIGQEAFNDSMQAKGYLNTRALHRLELAMSAENNRYTNPVRFLGEEQPVYEQPMAYSEKNYAPAEPILRGKGYLKNGVLVHEPFDFTQKNAFALEDQHELLKAIFFPEHIAPQKRFQLTPDDYTFLYRYMSQLPMETEYPEHYSDDYHDSYCKFLIFGNTKKRMPRHIRLFNKVGDAYGYLLDNAYIVDFEKGIEFLLSAVIYCNEDQILNDNKYDYDTVGFPFMESLGKTIFDYELQRKRRDRPDLSRYEVEYDK</sequence>
<dbReference type="SUPFAM" id="SSF56601">
    <property type="entry name" value="beta-lactamase/transpeptidase-like"/>
    <property type="match status" value="1"/>
</dbReference>
<comment type="caution">
    <text evidence="3">The sequence shown here is derived from an EMBL/GenBank/DDBJ whole genome shotgun (WGS) entry which is preliminary data.</text>
</comment>
<dbReference type="EMBL" id="JACHGF010000003">
    <property type="protein sequence ID" value="MBB5284325.1"/>
    <property type="molecule type" value="Genomic_DNA"/>
</dbReference>
<dbReference type="Pfam" id="PF13354">
    <property type="entry name" value="Beta-lactamase2"/>
    <property type="match status" value="1"/>
</dbReference>
<accession>A0A840TN16</accession>
<evidence type="ECO:0000313" key="3">
    <source>
        <dbReference type="EMBL" id="MBB5284325.1"/>
    </source>
</evidence>
<keyword evidence="4" id="KW-1185">Reference proteome</keyword>
<dbReference type="AlphaFoldDB" id="A0A840TN16"/>
<keyword evidence="1" id="KW-0732">Signal</keyword>
<dbReference type="Proteomes" id="UP000557307">
    <property type="component" value="Unassembled WGS sequence"/>
</dbReference>
<dbReference type="InterPro" id="IPR012338">
    <property type="entry name" value="Beta-lactam/transpept-like"/>
</dbReference>
<feature type="domain" description="Beta-lactamase class A catalytic" evidence="2">
    <location>
        <begin position="77"/>
        <end position="348"/>
    </location>
</feature>
<evidence type="ECO:0000256" key="1">
    <source>
        <dbReference type="SAM" id="SignalP"/>
    </source>
</evidence>
<dbReference type="GO" id="GO:0030655">
    <property type="term" value="P:beta-lactam antibiotic catabolic process"/>
    <property type="evidence" value="ECO:0007669"/>
    <property type="project" value="InterPro"/>
</dbReference>
<evidence type="ECO:0000259" key="2">
    <source>
        <dbReference type="Pfam" id="PF13354"/>
    </source>
</evidence>